<feature type="region of interest" description="Disordered" evidence="1">
    <location>
        <begin position="1"/>
        <end position="65"/>
    </location>
</feature>
<keyword evidence="2" id="KW-0812">Transmembrane</keyword>
<feature type="transmembrane region" description="Helical" evidence="2">
    <location>
        <begin position="71"/>
        <end position="94"/>
    </location>
</feature>
<comment type="caution">
    <text evidence="3">The sequence shown here is derived from an EMBL/GenBank/DDBJ whole genome shotgun (WGS) entry which is preliminary data.</text>
</comment>
<organism evidence="3 4">
    <name type="scientific">Kocuria subflava</name>
    <dbReference type="NCBI Taxonomy" id="1736139"/>
    <lineage>
        <taxon>Bacteria</taxon>
        <taxon>Bacillati</taxon>
        <taxon>Actinomycetota</taxon>
        <taxon>Actinomycetes</taxon>
        <taxon>Micrococcales</taxon>
        <taxon>Micrococcaceae</taxon>
        <taxon>Kocuria</taxon>
    </lineage>
</organism>
<feature type="compositionally biased region" description="Low complexity" evidence="1">
    <location>
        <begin position="43"/>
        <end position="63"/>
    </location>
</feature>
<keyword evidence="2" id="KW-1133">Transmembrane helix</keyword>
<proteinExistence type="predicted"/>
<dbReference type="Proteomes" id="UP000521379">
    <property type="component" value="Unassembled WGS sequence"/>
</dbReference>
<dbReference type="RefSeq" id="WP_119932487.1">
    <property type="nucleotide sequence ID" value="NZ_JAAVUN010000001.1"/>
</dbReference>
<keyword evidence="4" id="KW-1185">Reference proteome</keyword>
<evidence type="ECO:0000313" key="4">
    <source>
        <dbReference type="Proteomes" id="UP000521379"/>
    </source>
</evidence>
<evidence type="ECO:0000256" key="2">
    <source>
        <dbReference type="SAM" id="Phobius"/>
    </source>
</evidence>
<feature type="transmembrane region" description="Helical" evidence="2">
    <location>
        <begin position="202"/>
        <end position="229"/>
    </location>
</feature>
<reference evidence="3 4" key="1">
    <citation type="submission" date="2020-02" db="EMBL/GenBank/DDBJ databases">
        <authorList>
            <person name="Sun Q."/>
        </authorList>
    </citation>
    <scope>NUCLEOTIDE SEQUENCE [LARGE SCALE GENOMIC DNA]</scope>
    <source>
        <strain evidence="3 4">YIM 13062</strain>
    </source>
</reference>
<gene>
    <name evidence="3" type="ORF">GTW58_00535</name>
</gene>
<evidence type="ECO:0000313" key="3">
    <source>
        <dbReference type="EMBL" id="NKE08456.1"/>
    </source>
</evidence>
<keyword evidence="2" id="KW-0472">Membrane</keyword>
<dbReference type="AlphaFoldDB" id="A0A846U3W4"/>
<feature type="compositionally biased region" description="Polar residues" evidence="1">
    <location>
        <begin position="29"/>
        <end position="42"/>
    </location>
</feature>
<dbReference type="EMBL" id="JAAVUN010000001">
    <property type="protein sequence ID" value="NKE08456.1"/>
    <property type="molecule type" value="Genomic_DNA"/>
</dbReference>
<feature type="compositionally biased region" description="Low complexity" evidence="1">
    <location>
        <begin position="1"/>
        <end position="26"/>
    </location>
</feature>
<accession>A0A846U3W4</accession>
<evidence type="ECO:0000256" key="1">
    <source>
        <dbReference type="SAM" id="MobiDB-lite"/>
    </source>
</evidence>
<sequence>MSTPTNGTPEPTGTPGPHGTSGPHGSDLPQYNAQTNQNPYATQGQQPHYGQSPSGQQPQGSGQKIKGTPPLWLGITLAVAGPLLGILLLVISVVSMAGTAQDMANAESGSTHTLEAEQSYWVMSADPTVSSGSAGSCSIYDPQTNSIEFEATETSTSASSDDGQSVTVLGTFTSADAGEYDIYCSGLASSDLYVAKANISGLVGGAVGILGGILLGGLLFLVGIVLIIVNRVTASRRRRAAGLA</sequence>
<name>A0A846U3W4_9MICC</name>
<protein>
    <submittedName>
        <fullName evidence="3">Uncharacterized protein</fullName>
    </submittedName>
</protein>